<comment type="caution">
    <text evidence="2">The sequence shown here is derived from an EMBL/GenBank/DDBJ whole genome shotgun (WGS) entry which is preliminary data.</text>
</comment>
<accession>A0A553PRG9</accession>
<evidence type="ECO:0000313" key="2">
    <source>
        <dbReference type="EMBL" id="TRY80283.1"/>
    </source>
</evidence>
<dbReference type="EMBL" id="VCGU01000001">
    <property type="protein sequence ID" value="TRY80283.1"/>
    <property type="molecule type" value="Genomic_DNA"/>
</dbReference>
<keyword evidence="1" id="KW-0732">Signal</keyword>
<name>A0A553PRG9_TIGCA</name>
<protein>
    <submittedName>
        <fullName evidence="2">Uncharacterized protein</fullName>
    </submittedName>
</protein>
<feature type="signal peptide" evidence="1">
    <location>
        <begin position="1"/>
        <end position="18"/>
    </location>
</feature>
<dbReference type="Proteomes" id="UP000318571">
    <property type="component" value="Chromosome 12"/>
</dbReference>
<feature type="chain" id="PRO_5021699366" evidence="1">
    <location>
        <begin position="19"/>
        <end position="90"/>
    </location>
</feature>
<evidence type="ECO:0000313" key="3">
    <source>
        <dbReference type="Proteomes" id="UP000318571"/>
    </source>
</evidence>
<organism evidence="2 3">
    <name type="scientific">Tigriopus californicus</name>
    <name type="common">Marine copepod</name>
    <dbReference type="NCBI Taxonomy" id="6832"/>
    <lineage>
        <taxon>Eukaryota</taxon>
        <taxon>Metazoa</taxon>
        <taxon>Ecdysozoa</taxon>
        <taxon>Arthropoda</taxon>
        <taxon>Crustacea</taxon>
        <taxon>Multicrustacea</taxon>
        <taxon>Hexanauplia</taxon>
        <taxon>Copepoda</taxon>
        <taxon>Harpacticoida</taxon>
        <taxon>Harpacticidae</taxon>
        <taxon>Tigriopus</taxon>
    </lineage>
</organism>
<evidence type="ECO:0000256" key="1">
    <source>
        <dbReference type="SAM" id="SignalP"/>
    </source>
</evidence>
<reference evidence="2 3" key="1">
    <citation type="journal article" date="2018" name="Nat. Ecol. Evol.">
        <title>Genomic signatures of mitonuclear coevolution across populations of Tigriopus californicus.</title>
        <authorList>
            <person name="Barreto F.S."/>
            <person name="Watson E.T."/>
            <person name="Lima T.G."/>
            <person name="Willett C.S."/>
            <person name="Edmands S."/>
            <person name="Li W."/>
            <person name="Burton R.S."/>
        </authorList>
    </citation>
    <scope>NUCLEOTIDE SEQUENCE [LARGE SCALE GENOMIC DNA]</scope>
    <source>
        <strain evidence="2 3">San Diego</strain>
    </source>
</reference>
<proteinExistence type="predicted"/>
<keyword evidence="3" id="KW-1185">Reference proteome</keyword>
<gene>
    <name evidence="2" type="ORF">TCAL_04545</name>
</gene>
<dbReference type="AlphaFoldDB" id="A0A553PRG9"/>
<sequence>MNSLKTLILLVLISLALANPIEDNMLEEEFVDFEQDADDFIASDLAKNEVFESSRGGYKLELCSKTKHCPDGFKCMLASLDQAVYICTKK</sequence>